<dbReference type="InterPro" id="IPR039537">
    <property type="entry name" value="Retrotran_Ty1/copia-like"/>
</dbReference>
<organism evidence="2 3">
    <name type="scientific">Tanacetum coccineum</name>
    <dbReference type="NCBI Taxonomy" id="301880"/>
    <lineage>
        <taxon>Eukaryota</taxon>
        <taxon>Viridiplantae</taxon>
        <taxon>Streptophyta</taxon>
        <taxon>Embryophyta</taxon>
        <taxon>Tracheophyta</taxon>
        <taxon>Spermatophyta</taxon>
        <taxon>Magnoliopsida</taxon>
        <taxon>eudicotyledons</taxon>
        <taxon>Gunneridae</taxon>
        <taxon>Pentapetalae</taxon>
        <taxon>asterids</taxon>
        <taxon>campanulids</taxon>
        <taxon>Asterales</taxon>
        <taxon>Asteraceae</taxon>
        <taxon>Asteroideae</taxon>
        <taxon>Anthemideae</taxon>
        <taxon>Anthemidinae</taxon>
        <taxon>Tanacetum</taxon>
    </lineage>
</organism>
<gene>
    <name evidence="2" type="ORF">Tco_0941607</name>
</gene>
<dbReference type="InterPro" id="IPR036397">
    <property type="entry name" value="RNaseH_sf"/>
</dbReference>
<evidence type="ECO:0000313" key="3">
    <source>
        <dbReference type="Proteomes" id="UP001151760"/>
    </source>
</evidence>
<protein>
    <submittedName>
        <fullName evidence="2">Zinc finger, CCHC-type containing protein</fullName>
    </submittedName>
</protein>
<reference evidence="2" key="1">
    <citation type="journal article" date="2022" name="Int. J. Mol. Sci.">
        <title>Draft Genome of Tanacetum Coccineum: Genomic Comparison of Closely Related Tanacetum-Family Plants.</title>
        <authorList>
            <person name="Yamashiro T."/>
            <person name="Shiraishi A."/>
            <person name="Nakayama K."/>
            <person name="Satake H."/>
        </authorList>
    </citation>
    <scope>NUCLEOTIDE SEQUENCE</scope>
</reference>
<dbReference type="PROSITE" id="PS50994">
    <property type="entry name" value="INTEGRASE"/>
    <property type="match status" value="1"/>
</dbReference>
<dbReference type="SUPFAM" id="SSF53098">
    <property type="entry name" value="Ribonuclease H-like"/>
    <property type="match status" value="1"/>
</dbReference>
<accession>A0ABQ5DRG9</accession>
<reference evidence="2" key="2">
    <citation type="submission" date="2022-01" db="EMBL/GenBank/DDBJ databases">
        <authorList>
            <person name="Yamashiro T."/>
            <person name="Shiraishi A."/>
            <person name="Satake H."/>
            <person name="Nakayama K."/>
        </authorList>
    </citation>
    <scope>NUCLEOTIDE SEQUENCE</scope>
</reference>
<keyword evidence="3" id="KW-1185">Reference proteome</keyword>
<dbReference type="PANTHER" id="PTHR42648:SF28">
    <property type="entry name" value="TRANSPOSON-ENCODED PROTEIN WITH RIBONUCLEASE H-LIKE AND RETROVIRUS ZINC FINGER-LIKE DOMAINS"/>
    <property type="match status" value="1"/>
</dbReference>
<dbReference type="PANTHER" id="PTHR42648">
    <property type="entry name" value="TRANSPOSASE, PUTATIVE-RELATED"/>
    <property type="match status" value="1"/>
</dbReference>
<dbReference type="Proteomes" id="UP001151760">
    <property type="component" value="Unassembled WGS sequence"/>
</dbReference>
<comment type="caution">
    <text evidence="2">The sequence shown here is derived from an EMBL/GenBank/DDBJ whole genome shotgun (WGS) entry which is preliminary data.</text>
</comment>
<evidence type="ECO:0000313" key="2">
    <source>
        <dbReference type="EMBL" id="GJT41742.1"/>
    </source>
</evidence>
<name>A0ABQ5DRG9_9ASTR</name>
<dbReference type="Gene3D" id="3.30.420.10">
    <property type="entry name" value="Ribonuclease H-like superfamily/Ribonuclease H"/>
    <property type="match status" value="1"/>
</dbReference>
<dbReference type="EMBL" id="BQNB010015587">
    <property type="protein sequence ID" value="GJT41742.1"/>
    <property type="molecule type" value="Genomic_DNA"/>
</dbReference>
<proteinExistence type="predicted"/>
<dbReference type="InterPro" id="IPR001584">
    <property type="entry name" value="Integrase_cat-core"/>
</dbReference>
<feature type="domain" description="Integrase catalytic" evidence="1">
    <location>
        <begin position="1"/>
        <end position="118"/>
    </location>
</feature>
<sequence length="118" mass="13245">MFKSFKAKVENQLDRKSKVVGSDKGCEYYGRHTDVGQAPRSFFDFCKDHGIINQYTMSGTPQQNGVAKGSNPTLMDMVRSMLANSNLPEFLWTEALKTTVHILNIVPSKSVPKTPYEI</sequence>
<evidence type="ECO:0000259" key="1">
    <source>
        <dbReference type="PROSITE" id="PS50994"/>
    </source>
</evidence>
<dbReference type="InterPro" id="IPR012337">
    <property type="entry name" value="RNaseH-like_sf"/>
</dbReference>